<accession>A0ABY2AIK6</accession>
<evidence type="ECO:0000313" key="1">
    <source>
        <dbReference type="EMBL" id="TCI02078.1"/>
    </source>
</evidence>
<dbReference type="EMBL" id="SJXE01000009">
    <property type="protein sequence ID" value="TCI02078.1"/>
    <property type="molecule type" value="Genomic_DNA"/>
</dbReference>
<organism evidence="1 2">
    <name type="scientific">Corallincola luteus</name>
    <dbReference type="NCBI Taxonomy" id="1775177"/>
    <lineage>
        <taxon>Bacteria</taxon>
        <taxon>Pseudomonadati</taxon>
        <taxon>Pseudomonadota</taxon>
        <taxon>Gammaproteobacteria</taxon>
        <taxon>Alteromonadales</taxon>
        <taxon>Psychromonadaceae</taxon>
        <taxon>Corallincola</taxon>
    </lineage>
</organism>
<comment type="caution">
    <text evidence="1">The sequence shown here is derived from an EMBL/GenBank/DDBJ whole genome shotgun (WGS) entry which is preliminary data.</text>
</comment>
<name>A0ABY2AIK6_9GAMM</name>
<reference evidence="1 2" key="1">
    <citation type="submission" date="2019-02" db="EMBL/GenBank/DDBJ databases">
        <title>Corallincola luteus sp. nov., a marine bacterium isolated from surface sediment of Bohai Sea in China.</title>
        <authorList>
            <person name="Ren Q."/>
        </authorList>
    </citation>
    <scope>NUCLEOTIDE SEQUENCE [LARGE SCALE GENOMIC DNA]</scope>
    <source>
        <strain evidence="1 2">DASS28</strain>
    </source>
</reference>
<dbReference type="Proteomes" id="UP000292554">
    <property type="component" value="Unassembled WGS sequence"/>
</dbReference>
<gene>
    <name evidence="1" type="ORF">EZV61_15640</name>
</gene>
<evidence type="ECO:0000313" key="2">
    <source>
        <dbReference type="Proteomes" id="UP000292554"/>
    </source>
</evidence>
<protein>
    <submittedName>
        <fullName evidence="1">Uncharacterized protein</fullName>
    </submittedName>
</protein>
<sequence length="68" mass="7429">MWSTRKSGQVQFKAQSCRNGCSLANGYNVEVGLPRLPRRAGFKSLYAALADFGVEQLCLQSPALPKVI</sequence>
<proteinExistence type="predicted"/>
<keyword evidence="2" id="KW-1185">Reference proteome</keyword>